<dbReference type="PANTHER" id="PTHR30531">
    <property type="entry name" value="FLAGELLAR BIOSYNTHETIC PROTEIN FLHB"/>
    <property type="match status" value="1"/>
</dbReference>
<keyword evidence="6" id="KW-0843">Virulence</keyword>
<dbReference type="NCBIfam" id="NF006017">
    <property type="entry name" value="PRK08156.1"/>
    <property type="match status" value="1"/>
</dbReference>
<dbReference type="InterPro" id="IPR006135">
    <property type="entry name" value="T3SS_substrate_exporter"/>
</dbReference>
<dbReference type="GeneID" id="97605866"/>
<feature type="transmembrane region" description="Helical" evidence="8">
    <location>
        <begin position="134"/>
        <end position="152"/>
    </location>
</feature>
<evidence type="ECO:0000256" key="6">
    <source>
        <dbReference type="ARBA" id="ARBA00023026"/>
    </source>
</evidence>
<sequence>MAQKTELPTEKKRKDSAKKGHSLKIKDFVTTVTLISGSYFLLHGMDFSRFIDCYTNILIDVSSVNINDFMLQMMYIFLGLSFPLIGICTLSGMIATLCQTRFTIATQALKLNFKALNPVEGLKRIFSMRTIKEFVKSLCYLMVFSCTCYNLIVNDLKHALVIHYAGIAQLIVSMLSLTVKAVTIFIAYSLVVLCADFIMEYFLHVKDLKMDKHEVKQERKESDGNPQIKSARRRAHQELLSGEEMAAVRKSSVIMVNPTHIAMAIFFNPELAPLPFIALRASNFKARAVLVYAEKIGIPVVRNIFLTRRLYKSYVQHSFISLNDDDLMAIMDILIWLRQVEITGMENGIPPSDLKNDEHPMNQ</sequence>
<comment type="similarity">
    <text evidence="2">Belongs to the type III secretion exporter family.</text>
</comment>
<comment type="caution">
    <text evidence="9">The sequence shown here is derived from an EMBL/GenBank/DDBJ whole genome shotgun (WGS) entry which is preliminary data.</text>
</comment>
<evidence type="ECO:0000313" key="10">
    <source>
        <dbReference type="Proteomes" id="UP000013111"/>
    </source>
</evidence>
<protein>
    <submittedName>
        <fullName evidence="9">Surface presentation of antigens protein SpaS</fullName>
    </submittedName>
</protein>
<reference evidence="9 10" key="1">
    <citation type="submission" date="2012-11" db="EMBL/GenBank/DDBJ databases">
        <authorList>
            <person name="Linke B."/>
        </authorList>
    </citation>
    <scope>NUCLEOTIDE SEQUENCE [LARGE SCALE GENOMIC DNA]</scope>
    <source>
        <strain evidence="10">CFBP 1232</strain>
    </source>
</reference>
<dbReference type="InterPro" id="IPR029025">
    <property type="entry name" value="T3SS_substrate_exporter_C"/>
</dbReference>
<dbReference type="InterPro" id="IPR006307">
    <property type="entry name" value="BsaZ-like"/>
</dbReference>
<dbReference type="SUPFAM" id="SSF160544">
    <property type="entry name" value="EscU C-terminal domain-like"/>
    <property type="match status" value="1"/>
</dbReference>
<dbReference type="Pfam" id="PF01312">
    <property type="entry name" value="Bac_export_2"/>
    <property type="match status" value="1"/>
</dbReference>
<keyword evidence="3" id="KW-1003">Cell membrane</keyword>
<accession>A0A830ZYE6</accession>
<keyword evidence="4 8" id="KW-0812">Transmembrane</keyword>
<name>A0A830ZYE6_ERWAM</name>
<feature type="transmembrane region" description="Helical" evidence="8">
    <location>
        <begin position="184"/>
        <end position="203"/>
    </location>
</feature>
<reference evidence="9 10" key="2">
    <citation type="submission" date="2013-04" db="EMBL/GenBank/DDBJ databases">
        <title>Comparative genomics of 12 strains of Erwinia amylovora identifies a pan-genome with a large conserved core and provides insights into host specificity.</title>
        <authorList>
            <person name="Mann R.A."/>
            <person name="Smits T.H.M."/>
            <person name="Buehlmann A."/>
            <person name="Blom J."/>
            <person name="Goesmann A."/>
            <person name="Frey J.E."/>
            <person name="Plummer K.M."/>
            <person name="Beer S.V."/>
            <person name="Luck J."/>
            <person name="Duffy B."/>
            <person name="Rodoni B."/>
        </authorList>
    </citation>
    <scope>NUCLEOTIDE SEQUENCE [LARGE SCALE GENOMIC DNA]</scope>
    <source>
        <strain evidence="10">CFBP 1232</strain>
    </source>
</reference>
<dbReference type="PANTHER" id="PTHR30531:SF14">
    <property type="entry name" value="SURFACE PRESENTATION OF ANTIGENS PROTEIN SPAS"/>
    <property type="match status" value="1"/>
</dbReference>
<evidence type="ECO:0000313" key="9">
    <source>
        <dbReference type="EMBL" id="CCO93567.1"/>
    </source>
</evidence>
<comment type="subcellular location">
    <subcellularLocation>
        <location evidence="1">Cell membrane</location>
        <topology evidence="1">Multi-pass membrane protein</topology>
    </subcellularLocation>
</comment>
<gene>
    <name evidence="9" type="primary">spas3</name>
    <name evidence="9" type="ORF">BN437_1632</name>
</gene>
<evidence type="ECO:0000256" key="3">
    <source>
        <dbReference type="ARBA" id="ARBA00022475"/>
    </source>
</evidence>
<dbReference type="NCBIfam" id="TIGR01404">
    <property type="entry name" value="FlhB_rel_III"/>
    <property type="match status" value="1"/>
</dbReference>
<dbReference type="GO" id="GO:0005886">
    <property type="term" value="C:plasma membrane"/>
    <property type="evidence" value="ECO:0007669"/>
    <property type="project" value="UniProtKB-SubCell"/>
</dbReference>
<evidence type="ECO:0000256" key="7">
    <source>
        <dbReference type="ARBA" id="ARBA00023136"/>
    </source>
</evidence>
<feature type="transmembrane region" description="Helical" evidence="8">
    <location>
        <begin position="73"/>
        <end position="97"/>
    </location>
</feature>
<proteinExistence type="inferred from homology"/>
<dbReference type="AlphaFoldDB" id="A0A830ZYE6"/>
<dbReference type="GO" id="GO:0009306">
    <property type="term" value="P:protein secretion"/>
    <property type="evidence" value="ECO:0007669"/>
    <property type="project" value="InterPro"/>
</dbReference>
<dbReference type="RefSeq" id="WP_004165412.1">
    <property type="nucleotide sequence ID" value="NZ_BAYW01000002.1"/>
</dbReference>
<evidence type="ECO:0000256" key="4">
    <source>
        <dbReference type="ARBA" id="ARBA00022692"/>
    </source>
</evidence>
<keyword evidence="5 8" id="KW-1133">Transmembrane helix</keyword>
<evidence type="ECO:0000256" key="5">
    <source>
        <dbReference type="ARBA" id="ARBA00022989"/>
    </source>
</evidence>
<keyword evidence="7 8" id="KW-0472">Membrane</keyword>
<dbReference type="EMBL" id="CAPB01000012">
    <property type="protein sequence ID" value="CCO93567.1"/>
    <property type="molecule type" value="Genomic_DNA"/>
</dbReference>
<dbReference type="Proteomes" id="UP000013111">
    <property type="component" value="Unassembled WGS sequence"/>
</dbReference>
<dbReference type="Gene3D" id="3.40.1690.10">
    <property type="entry name" value="secretion proteins EscU"/>
    <property type="match status" value="1"/>
</dbReference>
<organism evidence="9 10">
    <name type="scientific">Erwinia amylovora NBRC 12687 = CFBP 1232</name>
    <dbReference type="NCBI Taxonomy" id="1219359"/>
    <lineage>
        <taxon>Bacteria</taxon>
        <taxon>Pseudomonadati</taxon>
        <taxon>Pseudomonadota</taxon>
        <taxon>Gammaproteobacteria</taxon>
        <taxon>Enterobacterales</taxon>
        <taxon>Erwiniaceae</taxon>
        <taxon>Erwinia</taxon>
    </lineage>
</organism>
<evidence type="ECO:0000256" key="8">
    <source>
        <dbReference type="SAM" id="Phobius"/>
    </source>
</evidence>
<dbReference type="PRINTS" id="PR00950">
    <property type="entry name" value="TYPE3IMSPROT"/>
</dbReference>
<evidence type="ECO:0000256" key="1">
    <source>
        <dbReference type="ARBA" id="ARBA00004651"/>
    </source>
</evidence>
<evidence type="ECO:0000256" key="2">
    <source>
        <dbReference type="ARBA" id="ARBA00010690"/>
    </source>
</evidence>
<dbReference type="Gene3D" id="6.10.250.2080">
    <property type="match status" value="1"/>
</dbReference>
<feature type="transmembrane region" description="Helical" evidence="8">
    <location>
        <begin position="21"/>
        <end position="42"/>
    </location>
</feature>